<evidence type="ECO:0000313" key="1">
    <source>
        <dbReference type="EMBL" id="KAG7153481.1"/>
    </source>
</evidence>
<gene>
    <name evidence="1" type="primary">Fer3-L</name>
    <name evidence="1" type="ORF">Hamer_G019542</name>
</gene>
<name>A0A8J5J6Q3_HOMAM</name>
<dbReference type="Proteomes" id="UP000747542">
    <property type="component" value="Unassembled WGS sequence"/>
</dbReference>
<proteinExistence type="predicted"/>
<comment type="caution">
    <text evidence="1">The sequence shown here is derived from an EMBL/GenBank/DDBJ whole genome shotgun (WGS) entry which is preliminary data.</text>
</comment>
<dbReference type="AlphaFoldDB" id="A0A8J5J6Q3"/>
<keyword evidence="2" id="KW-1185">Reference proteome</keyword>
<protein>
    <submittedName>
        <fullName evidence="1">Uncharacterized protein</fullName>
    </submittedName>
</protein>
<reference evidence="1" key="1">
    <citation type="journal article" date="2021" name="Sci. Adv.">
        <title>The American lobster genome reveals insights on longevity, neural, and immune adaptations.</title>
        <authorList>
            <person name="Polinski J.M."/>
            <person name="Zimin A.V."/>
            <person name="Clark K.F."/>
            <person name="Kohn A.B."/>
            <person name="Sadowski N."/>
            <person name="Timp W."/>
            <person name="Ptitsyn A."/>
            <person name="Khanna P."/>
            <person name="Romanova D.Y."/>
            <person name="Williams P."/>
            <person name="Greenwood S.J."/>
            <person name="Moroz L.L."/>
            <person name="Walt D.R."/>
            <person name="Bodnar A.G."/>
        </authorList>
    </citation>
    <scope>NUCLEOTIDE SEQUENCE</scope>
    <source>
        <strain evidence="1">GMGI-L3</strain>
    </source>
</reference>
<dbReference type="EMBL" id="JAHLQT010046868">
    <property type="protein sequence ID" value="KAG7153481.1"/>
    <property type="molecule type" value="Genomic_DNA"/>
</dbReference>
<organism evidence="1 2">
    <name type="scientific">Homarus americanus</name>
    <name type="common">American lobster</name>
    <dbReference type="NCBI Taxonomy" id="6706"/>
    <lineage>
        <taxon>Eukaryota</taxon>
        <taxon>Metazoa</taxon>
        <taxon>Ecdysozoa</taxon>
        <taxon>Arthropoda</taxon>
        <taxon>Crustacea</taxon>
        <taxon>Multicrustacea</taxon>
        <taxon>Malacostraca</taxon>
        <taxon>Eumalacostraca</taxon>
        <taxon>Eucarida</taxon>
        <taxon>Decapoda</taxon>
        <taxon>Pleocyemata</taxon>
        <taxon>Astacidea</taxon>
        <taxon>Nephropoidea</taxon>
        <taxon>Nephropidae</taxon>
        <taxon>Homarus</taxon>
    </lineage>
</organism>
<evidence type="ECO:0000313" key="2">
    <source>
        <dbReference type="Proteomes" id="UP000747542"/>
    </source>
</evidence>
<sequence>MKEREGLGASFLTWPFSFQRTTDSSTTSDHCDSYAHYEPTPTALTHAHTQPPVDRYFNDDLPDYDYYPSELLHIA</sequence>
<accession>A0A8J5J6Q3</accession>